<dbReference type="Gene3D" id="3.30.750.24">
    <property type="entry name" value="STAS domain"/>
    <property type="match status" value="1"/>
</dbReference>
<dbReference type="PANTHER" id="PTHR35849:SF2">
    <property type="entry name" value="BLR2341 PROTEIN"/>
    <property type="match status" value="1"/>
</dbReference>
<reference evidence="2 3" key="1">
    <citation type="submission" date="2024-08" db="EMBL/GenBank/DDBJ databases">
        <authorList>
            <person name="Lu H."/>
        </authorList>
    </citation>
    <scope>NUCLEOTIDE SEQUENCE [LARGE SCALE GENOMIC DNA]</scope>
    <source>
        <strain evidence="2 3">BYS78W</strain>
    </source>
</reference>
<dbReference type="EMBL" id="JBIGIC010000007">
    <property type="protein sequence ID" value="MFG6488172.1"/>
    <property type="molecule type" value="Genomic_DNA"/>
</dbReference>
<keyword evidence="3" id="KW-1185">Reference proteome</keyword>
<sequence>MDGTTSWGSLPVEVGIYTAAELRTQWLAQLDQPHEGGHVELDGSAVEQFDAAGAQGLLALAHSLSARGQELHLTHASHTLADGCRVLGLAGLLGTREARS</sequence>
<dbReference type="SUPFAM" id="SSF52091">
    <property type="entry name" value="SpoIIaa-like"/>
    <property type="match status" value="1"/>
</dbReference>
<name>A0ABW7HEC3_9BURK</name>
<dbReference type="PROSITE" id="PS50801">
    <property type="entry name" value="STAS"/>
    <property type="match status" value="1"/>
</dbReference>
<evidence type="ECO:0000313" key="2">
    <source>
        <dbReference type="EMBL" id="MFG6488172.1"/>
    </source>
</evidence>
<dbReference type="InterPro" id="IPR058548">
    <property type="entry name" value="MlaB-like_STAS"/>
</dbReference>
<dbReference type="PANTHER" id="PTHR35849">
    <property type="entry name" value="BLR2341 PROTEIN"/>
    <property type="match status" value="1"/>
</dbReference>
<organism evidence="2 3">
    <name type="scientific">Pelomonas candidula</name>
    <dbReference type="NCBI Taxonomy" id="3299025"/>
    <lineage>
        <taxon>Bacteria</taxon>
        <taxon>Pseudomonadati</taxon>
        <taxon>Pseudomonadota</taxon>
        <taxon>Betaproteobacteria</taxon>
        <taxon>Burkholderiales</taxon>
        <taxon>Sphaerotilaceae</taxon>
        <taxon>Roseateles</taxon>
    </lineage>
</organism>
<dbReference type="Proteomes" id="UP001606134">
    <property type="component" value="Unassembled WGS sequence"/>
</dbReference>
<dbReference type="InterPro" id="IPR002645">
    <property type="entry name" value="STAS_dom"/>
</dbReference>
<feature type="domain" description="STAS" evidence="1">
    <location>
        <begin position="13"/>
        <end position="100"/>
    </location>
</feature>
<evidence type="ECO:0000313" key="3">
    <source>
        <dbReference type="Proteomes" id="UP001606134"/>
    </source>
</evidence>
<dbReference type="InterPro" id="IPR052746">
    <property type="entry name" value="MlaB_ABC_Transporter"/>
</dbReference>
<dbReference type="Pfam" id="PF13466">
    <property type="entry name" value="STAS_2"/>
    <property type="match status" value="1"/>
</dbReference>
<protein>
    <submittedName>
        <fullName evidence="2">Lipid asymmetry maintenance protein MlaB</fullName>
    </submittedName>
</protein>
<dbReference type="InterPro" id="IPR036513">
    <property type="entry name" value="STAS_dom_sf"/>
</dbReference>
<evidence type="ECO:0000259" key="1">
    <source>
        <dbReference type="PROSITE" id="PS50801"/>
    </source>
</evidence>
<accession>A0ABW7HEC3</accession>
<comment type="caution">
    <text evidence="2">The sequence shown here is derived from an EMBL/GenBank/DDBJ whole genome shotgun (WGS) entry which is preliminary data.</text>
</comment>
<proteinExistence type="predicted"/>
<dbReference type="RefSeq" id="WP_394412499.1">
    <property type="nucleotide sequence ID" value="NZ_JBIGIC010000007.1"/>
</dbReference>
<gene>
    <name evidence="2" type="ORF">ACG04R_15915</name>
</gene>
<dbReference type="CDD" id="cd07043">
    <property type="entry name" value="STAS_anti-anti-sigma_factors"/>
    <property type="match status" value="1"/>
</dbReference>